<name>A0A0J1GU56_9GAMM</name>
<proteinExistence type="predicted"/>
<dbReference type="AlphaFoldDB" id="A0A0J1GU56"/>
<keyword evidence="2" id="KW-1185">Reference proteome</keyword>
<organism evidence="1 2">
    <name type="scientific">Photobacterium aquae</name>
    <dbReference type="NCBI Taxonomy" id="1195763"/>
    <lineage>
        <taxon>Bacteria</taxon>
        <taxon>Pseudomonadati</taxon>
        <taxon>Pseudomonadota</taxon>
        <taxon>Gammaproteobacteria</taxon>
        <taxon>Vibrionales</taxon>
        <taxon>Vibrionaceae</taxon>
        <taxon>Photobacterium</taxon>
    </lineage>
</organism>
<dbReference type="PATRIC" id="fig|1195763.3.peg.4349"/>
<dbReference type="Proteomes" id="UP000036097">
    <property type="component" value="Unassembled WGS sequence"/>
</dbReference>
<protein>
    <submittedName>
        <fullName evidence="1">Uncharacterized protein</fullName>
    </submittedName>
</protein>
<dbReference type="RefSeq" id="WP_047880742.1">
    <property type="nucleotide sequence ID" value="NZ_LDOT01000036.1"/>
</dbReference>
<gene>
    <name evidence="1" type="ORF">ABT56_20275</name>
</gene>
<evidence type="ECO:0000313" key="1">
    <source>
        <dbReference type="EMBL" id="KLV03265.1"/>
    </source>
</evidence>
<evidence type="ECO:0000313" key="2">
    <source>
        <dbReference type="Proteomes" id="UP000036097"/>
    </source>
</evidence>
<sequence length="75" mass="7854">MATSTQDTNSTLSLKSALSYMLPAIDADASGLFIEADDKTSFQVTFVPGLASSASNMTVRSACQLGFIATLDGNW</sequence>
<reference evidence="1 2" key="1">
    <citation type="submission" date="2015-05" db="EMBL/GenBank/DDBJ databases">
        <title>Photobacterium galathea sp. nov.</title>
        <authorList>
            <person name="Machado H."/>
            <person name="Gram L."/>
        </authorList>
    </citation>
    <scope>NUCLEOTIDE SEQUENCE [LARGE SCALE GENOMIC DNA]</scope>
    <source>
        <strain evidence="1 2">CGMCC 1.12159</strain>
    </source>
</reference>
<accession>A0A0J1GU56</accession>
<dbReference type="EMBL" id="LDOT01000036">
    <property type="protein sequence ID" value="KLV03265.1"/>
    <property type="molecule type" value="Genomic_DNA"/>
</dbReference>
<comment type="caution">
    <text evidence="1">The sequence shown here is derived from an EMBL/GenBank/DDBJ whole genome shotgun (WGS) entry which is preliminary data.</text>
</comment>